<reference evidence="2 3" key="1">
    <citation type="submission" date="2016-03" db="EMBL/GenBank/DDBJ databases">
        <title>EvidentialGene: Evidence-directed Construction of Genes on Genomes.</title>
        <authorList>
            <person name="Gilbert D.G."/>
            <person name="Choi J.-H."/>
            <person name="Mockaitis K."/>
            <person name="Colbourne J."/>
            <person name="Pfrender M."/>
        </authorList>
    </citation>
    <scope>NUCLEOTIDE SEQUENCE [LARGE SCALE GENOMIC DNA]</scope>
    <source>
        <strain evidence="2 3">Xinb3</strain>
        <tissue evidence="2">Complete organism</tissue>
    </source>
</reference>
<feature type="chain" id="PRO_5007852197" evidence="1">
    <location>
        <begin position="20"/>
        <end position="148"/>
    </location>
</feature>
<proteinExistence type="predicted"/>
<accession>A0A164P2Y2</accession>
<organism evidence="2 3">
    <name type="scientific">Daphnia magna</name>
    <dbReference type="NCBI Taxonomy" id="35525"/>
    <lineage>
        <taxon>Eukaryota</taxon>
        <taxon>Metazoa</taxon>
        <taxon>Ecdysozoa</taxon>
        <taxon>Arthropoda</taxon>
        <taxon>Crustacea</taxon>
        <taxon>Branchiopoda</taxon>
        <taxon>Diplostraca</taxon>
        <taxon>Cladocera</taxon>
        <taxon>Anomopoda</taxon>
        <taxon>Daphniidae</taxon>
        <taxon>Daphnia</taxon>
    </lineage>
</organism>
<evidence type="ECO:0000256" key="1">
    <source>
        <dbReference type="SAM" id="SignalP"/>
    </source>
</evidence>
<keyword evidence="1" id="KW-0732">Signal</keyword>
<evidence type="ECO:0000313" key="3">
    <source>
        <dbReference type="Proteomes" id="UP000076858"/>
    </source>
</evidence>
<protein>
    <submittedName>
        <fullName evidence="2">Uncharacterized protein</fullName>
    </submittedName>
</protein>
<dbReference type="AlphaFoldDB" id="A0A164P2Y2"/>
<feature type="non-terminal residue" evidence="2">
    <location>
        <position position="1"/>
    </location>
</feature>
<gene>
    <name evidence="2" type="ORF">APZ42_030074</name>
</gene>
<comment type="caution">
    <text evidence="2">The sequence shown here is derived from an EMBL/GenBank/DDBJ whole genome shotgun (WGS) entry which is preliminary data.</text>
</comment>
<evidence type="ECO:0000313" key="2">
    <source>
        <dbReference type="EMBL" id="KZS06465.1"/>
    </source>
</evidence>
<sequence length="148" mass="16596">SRCVCVCVCVCVGVGVGDGEKENKTKKATKKPNHYTARPLTNTLLQLVSFWVCVCVCTQTETDDCVGGKRRRMPCQNRKQTEPISSARLSAYLDIFIWNASTHVCLDSLYKQAAGNFMSSSTIPKYIRNALANIAVFFFNFLIEEKRK</sequence>
<feature type="signal peptide" evidence="1">
    <location>
        <begin position="1"/>
        <end position="19"/>
    </location>
</feature>
<keyword evidence="3" id="KW-1185">Reference proteome</keyword>
<name>A0A164P2Y2_9CRUS</name>
<dbReference type="Proteomes" id="UP000076858">
    <property type="component" value="Unassembled WGS sequence"/>
</dbReference>
<dbReference type="EMBL" id="LRGB01002721">
    <property type="protein sequence ID" value="KZS06465.1"/>
    <property type="molecule type" value="Genomic_DNA"/>
</dbReference>